<accession>A0ABW0HZ09</accession>
<protein>
    <submittedName>
        <fullName evidence="3">Uncharacterized protein</fullName>
    </submittedName>
</protein>
<dbReference type="EMBL" id="JBHSMI010000029">
    <property type="protein sequence ID" value="MFC5405117.1"/>
    <property type="molecule type" value="Genomic_DNA"/>
</dbReference>
<name>A0ABW0HZ09_9BACL</name>
<evidence type="ECO:0000313" key="4">
    <source>
        <dbReference type="Proteomes" id="UP001596113"/>
    </source>
</evidence>
<keyword evidence="2" id="KW-0472">Membrane</keyword>
<comment type="caution">
    <text evidence="3">The sequence shown here is derived from an EMBL/GenBank/DDBJ whole genome shotgun (WGS) entry which is preliminary data.</text>
</comment>
<keyword evidence="4" id="KW-1185">Reference proteome</keyword>
<feature type="transmembrane region" description="Helical" evidence="2">
    <location>
        <begin position="12"/>
        <end position="28"/>
    </location>
</feature>
<sequence>MEQLISFLTHNFYFVFIVIGIIYSMFFRKSPLERPRNRMPDFGSGGAHSAPARPRPPAQHGEQTQASQPRPYAQHGEQTQASQPRPYAQHGERTQASQPRPHAQHRGQAQASQPPAPRQQPRPERVSSPADVYVSQSLPAVKPVAASESQPVSQVRLQQQRATSSAGAFSRQDMKRAIVWAEIVGPPRARKPYGK</sequence>
<dbReference type="RefSeq" id="WP_378136092.1">
    <property type="nucleotide sequence ID" value="NZ_JBHSMI010000029.1"/>
</dbReference>
<evidence type="ECO:0000256" key="1">
    <source>
        <dbReference type="SAM" id="MobiDB-lite"/>
    </source>
</evidence>
<evidence type="ECO:0000313" key="3">
    <source>
        <dbReference type="EMBL" id="MFC5405117.1"/>
    </source>
</evidence>
<dbReference type="Proteomes" id="UP001596113">
    <property type="component" value="Unassembled WGS sequence"/>
</dbReference>
<keyword evidence="2" id="KW-0812">Transmembrane</keyword>
<organism evidence="3 4">
    <name type="scientific">Cohnella soli</name>
    <dbReference type="NCBI Taxonomy" id="425005"/>
    <lineage>
        <taxon>Bacteria</taxon>
        <taxon>Bacillati</taxon>
        <taxon>Bacillota</taxon>
        <taxon>Bacilli</taxon>
        <taxon>Bacillales</taxon>
        <taxon>Paenibacillaceae</taxon>
        <taxon>Cohnella</taxon>
    </lineage>
</organism>
<proteinExistence type="predicted"/>
<feature type="compositionally biased region" description="Polar residues" evidence="1">
    <location>
        <begin position="147"/>
        <end position="167"/>
    </location>
</feature>
<evidence type="ECO:0000256" key="2">
    <source>
        <dbReference type="SAM" id="Phobius"/>
    </source>
</evidence>
<reference evidence="4" key="1">
    <citation type="journal article" date="2019" name="Int. J. Syst. Evol. Microbiol.">
        <title>The Global Catalogue of Microorganisms (GCM) 10K type strain sequencing project: providing services to taxonomists for standard genome sequencing and annotation.</title>
        <authorList>
            <consortium name="The Broad Institute Genomics Platform"/>
            <consortium name="The Broad Institute Genome Sequencing Center for Infectious Disease"/>
            <person name="Wu L."/>
            <person name="Ma J."/>
        </authorList>
    </citation>
    <scope>NUCLEOTIDE SEQUENCE [LARGE SCALE GENOMIC DNA]</scope>
    <source>
        <strain evidence="4">CGMCC 1.18575</strain>
    </source>
</reference>
<feature type="region of interest" description="Disordered" evidence="1">
    <location>
        <begin position="37"/>
        <end position="170"/>
    </location>
</feature>
<gene>
    <name evidence="3" type="ORF">ACFPOF_20455</name>
</gene>
<keyword evidence="2" id="KW-1133">Transmembrane helix</keyword>